<name>A0A8J2Y9T6_9FLAO</name>
<reference evidence="2" key="2">
    <citation type="submission" date="2020-09" db="EMBL/GenBank/DDBJ databases">
        <authorList>
            <person name="Sun Q."/>
            <person name="Zhou Y."/>
        </authorList>
    </citation>
    <scope>NUCLEOTIDE SEQUENCE</scope>
    <source>
        <strain evidence="2">CGMCC 1.12924</strain>
    </source>
</reference>
<protein>
    <recommendedName>
        <fullName evidence="1">DUF4476 domain-containing protein</fullName>
    </recommendedName>
</protein>
<dbReference type="Pfam" id="PF14771">
    <property type="entry name" value="DUF4476"/>
    <property type="match status" value="1"/>
</dbReference>
<organism evidence="2 3">
    <name type="scientific">Planktosalinus lacus</name>
    <dbReference type="NCBI Taxonomy" id="1526573"/>
    <lineage>
        <taxon>Bacteria</taxon>
        <taxon>Pseudomonadati</taxon>
        <taxon>Bacteroidota</taxon>
        <taxon>Flavobacteriia</taxon>
        <taxon>Flavobacteriales</taxon>
        <taxon>Flavobacteriaceae</taxon>
        <taxon>Planktosalinus</taxon>
    </lineage>
</organism>
<keyword evidence="3" id="KW-1185">Reference proteome</keyword>
<comment type="caution">
    <text evidence="2">The sequence shown here is derived from an EMBL/GenBank/DDBJ whole genome shotgun (WGS) entry which is preliminary data.</text>
</comment>
<dbReference type="Proteomes" id="UP000652231">
    <property type="component" value="Unassembled WGS sequence"/>
</dbReference>
<proteinExistence type="predicted"/>
<sequence>MIKYLNLIIMKLKLLISTLFLFVLHFGHSQQRDASLQVEFENSRASFTIQIGELDFQVDRNILFVEGLPSGFHEVLIFEIKRNRRVLVYRGGINLARNATTFSFFRNRNFEVYAIEPHFVDDPVIVEVPVISNEMFNQLKSTVQNESFDSGRLELLESTLRNNNFTSHQIKELLHLLSFDSGRLQFAKSAYTQVVDPENYFVVNEALSYSSSKSELLKYINSMPGN</sequence>
<evidence type="ECO:0000259" key="1">
    <source>
        <dbReference type="Pfam" id="PF14771"/>
    </source>
</evidence>
<evidence type="ECO:0000313" key="3">
    <source>
        <dbReference type="Proteomes" id="UP000652231"/>
    </source>
</evidence>
<accession>A0A8J2Y9T6</accession>
<reference evidence="2" key="1">
    <citation type="journal article" date="2014" name="Int. J. Syst. Evol. Microbiol.">
        <title>Complete genome sequence of Corynebacterium casei LMG S-19264T (=DSM 44701T), isolated from a smear-ripened cheese.</title>
        <authorList>
            <consortium name="US DOE Joint Genome Institute (JGI-PGF)"/>
            <person name="Walter F."/>
            <person name="Albersmeier A."/>
            <person name="Kalinowski J."/>
            <person name="Ruckert C."/>
        </authorList>
    </citation>
    <scope>NUCLEOTIDE SEQUENCE</scope>
    <source>
        <strain evidence="2">CGMCC 1.12924</strain>
    </source>
</reference>
<dbReference type="InterPro" id="IPR028011">
    <property type="entry name" value="DUF4476"/>
</dbReference>
<feature type="domain" description="DUF4476" evidence="1">
    <location>
        <begin position="131"/>
        <end position="219"/>
    </location>
</feature>
<evidence type="ECO:0000313" key="2">
    <source>
        <dbReference type="EMBL" id="GGD90805.1"/>
    </source>
</evidence>
<dbReference type="AlphaFoldDB" id="A0A8J2Y9T6"/>
<gene>
    <name evidence="2" type="ORF">GCM10011312_13240</name>
</gene>
<dbReference type="EMBL" id="BMGK01000005">
    <property type="protein sequence ID" value="GGD90805.1"/>
    <property type="molecule type" value="Genomic_DNA"/>
</dbReference>